<keyword evidence="7" id="KW-0408">Iron</keyword>
<keyword evidence="12" id="KW-1185">Reference proteome</keyword>
<dbReference type="GO" id="GO:0097506">
    <property type="term" value="F:deaminated base DNA N-glycosylase activity"/>
    <property type="evidence" value="ECO:0007669"/>
    <property type="project" value="UniProtKB-ARBA"/>
</dbReference>
<keyword evidence="6" id="KW-0378">Hydrolase</keyword>
<keyword evidence="9" id="KW-0234">DNA repair</keyword>
<evidence type="ECO:0000256" key="1">
    <source>
        <dbReference type="ARBA" id="ARBA00006521"/>
    </source>
</evidence>
<evidence type="ECO:0000313" key="11">
    <source>
        <dbReference type="EMBL" id="MDG3013770.1"/>
    </source>
</evidence>
<accession>A0A9X4LWS1</accession>
<dbReference type="InterPro" id="IPR005122">
    <property type="entry name" value="Uracil-DNA_glycosylase-like"/>
</dbReference>
<organism evidence="11 12">
    <name type="scientific">Speluncibacter jeojiensis</name>
    <dbReference type="NCBI Taxonomy" id="2710754"/>
    <lineage>
        <taxon>Bacteria</taxon>
        <taxon>Bacillati</taxon>
        <taxon>Actinomycetota</taxon>
        <taxon>Actinomycetes</taxon>
        <taxon>Mycobacteriales</taxon>
        <taxon>Speluncibacteraceae</taxon>
        <taxon>Speluncibacter</taxon>
    </lineage>
</organism>
<dbReference type="InterPro" id="IPR051536">
    <property type="entry name" value="UDG_Type-4/5"/>
</dbReference>
<evidence type="ECO:0000259" key="10">
    <source>
        <dbReference type="SMART" id="SM00986"/>
    </source>
</evidence>
<evidence type="ECO:0000256" key="7">
    <source>
        <dbReference type="ARBA" id="ARBA00023004"/>
    </source>
</evidence>
<evidence type="ECO:0000256" key="3">
    <source>
        <dbReference type="ARBA" id="ARBA00022485"/>
    </source>
</evidence>
<dbReference type="Proteomes" id="UP001152755">
    <property type="component" value="Unassembled WGS sequence"/>
</dbReference>
<dbReference type="Pfam" id="PF03167">
    <property type="entry name" value="UDG"/>
    <property type="match status" value="1"/>
</dbReference>
<feature type="domain" description="Uracil-DNA glycosylase-like" evidence="10">
    <location>
        <begin position="38"/>
        <end position="208"/>
    </location>
</feature>
<dbReference type="Gene3D" id="3.40.470.10">
    <property type="entry name" value="Uracil-DNA glycosylase-like domain"/>
    <property type="match status" value="1"/>
</dbReference>
<dbReference type="NCBIfam" id="TIGR03914">
    <property type="entry name" value="UDG_fam_dom"/>
    <property type="match status" value="1"/>
</dbReference>
<dbReference type="RefSeq" id="WP_332519281.1">
    <property type="nucleotide sequence ID" value="NZ_JANRHA010000002.1"/>
</dbReference>
<dbReference type="PANTHER" id="PTHR33693:SF9">
    <property type="entry name" value="TYPE-4 URACIL-DNA GLYCOSYLASE"/>
    <property type="match status" value="1"/>
</dbReference>
<evidence type="ECO:0000256" key="6">
    <source>
        <dbReference type="ARBA" id="ARBA00022801"/>
    </source>
</evidence>
<evidence type="ECO:0000256" key="8">
    <source>
        <dbReference type="ARBA" id="ARBA00023014"/>
    </source>
</evidence>
<keyword evidence="8" id="KW-0411">Iron-sulfur</keyword>
<dbReference type="InterPro" id="IPR005273">
    <property type="entry name" value="Ura-DNA_glyco_family4"/>
</dbReference>
<sequence length="224" mass="24515">MSGAENYLPRDRTISALAAAARCCRGCPLYQAATQTVFGEGPSTAALMLVGEQPDDRADRTGHPFAGPAGALLHRALDDAGIDLDRIYRTNAVKHFTFTRHIGGKRRIRQWPSRTEVVSCRPWLLAEIEALRPQVIVCLGATAAQSLYGTAFRITTHRGEVLRLPRDIASTARCTTRVVATVHPSAVLRDRDEVRRRNAYDAFVADLRGARNLIPTRAGSGSRV</sequence>
<dbReference type="AlphaFoldDB" id="A0A9X4LWS1"/>
<dbReference type="InterPro" id="IPR036895">
    <property type="entry name" value="Uracil-DNA_glycosylase-like_sf"/>
</dbReference>
<comment type="similarity">
    <text evidence="1">Belongs to the uracil-DNA glycosylase (UDG) superfamily. Type 4 (UDGa) family.</text>
</comment>
<dbReference type="SUPFAM" id="SSF52141">
    <property type="entry name" value="Uracil-DNA glycosylase-like"/>
    <property type="match status" value="1"/>
</dbReference>
<dbReference type="GO" id="GO:0051539">
    <property type="term" value="F:4 iron, 4 sulfur cluster binding"/>
    <property type="evidence" value="ECO:0007669"/>
    <property type="project" value="UniProtKB-KW"/>
</dbReference>
<evidence type="ECO:0000256" key="2">
    <source>
        <dbReference type="ARBA" id="ARBA00019403"/>
    </source>
</evidence>
<dbReference type="GO" id="GO:0006281">
    <property type="term" value="P:DNA repair"/>
    <property type="evidence" value="ECO:0007669"/>
    <property type="project" value="UniProtKB-KW"/>
</dbReference>
<proteinExistence type="inferred from homology"/>
<dbReference type="SMART" id="SM00986">
    <property type="entry name" value="UDG"/>
    <property type="match status" value="1"/>
</dbReference>
<evidence type="ECO:0000256" key="4">
    <source>
        <dbReference type="ARBA" id="ARBA00022723"/>
    </source>
</evidence>
<evidence type="ECO:0000256" key="9">
    <source>
        <dbReference type="ARBA" id="ARBA00023204"/>
    </source>
</evidence>
<dbReference type="EMBL" id="JANRHA010000002">
    <property type="protein sequence ID" value="MDG3013770.1"/>
    <property type="molecule type" value="Genomic_DNA"/>
</dbReference>
<keyword evidence="4" id="KW-0479">Metal-binding</keyword>
<name>A0A9X4LWS1_9ACTN</name>
<gene>
    <name evidence="11" type="ORF">NVS88_04265</name>
</gene>
<dbReference type="GO" id="GO:0046872">
    <property type="term" value="F:metal ion binding"/>
    <property type="evidence" value="ECO:0007669"/>
    <property type="project" value="UniProtKB-KW"/>
</dbReference>
<keyword evidence="3" id="KW-0004">4Fe-4S</keyword>
<dbReference type="SMART" id="SM00987">
    <property type="entry name" value="UreE_C"/>
    <property type="match status" value="1"/>
</dbReference>
<dbReference type="PANTHER" id="PTHR33693">
    <property type="entry name" value="TYPE-5 URACIL-DNA GLYCOSYLASE"/>
    <property type="match status" value="1"/>
</dbReference>
<comment type="caution">
    <text evidence="11">The sequence shown here is derived from an EMBL/GenBank/DDBJ whole genome shotgun (WGS) entry which is preliminary data.</text>
</comment>
<reference evidence="11" key="1">
    <citation type="submission" date="2022-08" db="EMBL/GenBank/DDBJ databases">
        <title>Genome analysis of Corynebacteriales strain.</title>
        <authorList>
            <person name="Lee S.D."/>
        </authorList>
    </citation>
    <scope>NUCLEOTIDE SEQUENCE</scope>
    <source>
        <strain evidence="11">D3-21</strain>
    </source>
</reference>
<evidence type="ECO:0000313" key="12">
    <source>
        <dbReference type="Proteomes" id="UP001152755"/>
    </source>
</evidence>
<protein>
    <recommendedName>
        <fullName evidence="2">Type-4 uracil-DNA glycosylase</fullName>
    </recommendedName>
</protein>
<evidence type="ECO:0000256" key="5">
    <source>
        <dbReference type="ARBA" id="ARBA00022763"/>
    </source>
</evidence>
<keyword evidence="5" id="KW-0227">DNA damage</keyword>
<dbReference type="CDD" id="cd10030">
    <property type="entry name" value="UDG-F4_TTUDGA_SPO1dp_like"/>
    <property type="match status" value="1"/>
</dbReference>